<dbReference type="SUPFAM" id="SSF159245">
    <property type="entry name" value="AttH-like"/>
    <property type="match status" value="1"/>
</dbReference>
<dbReference type="PANTHER" id="PTHR23020">
    <property type="entry name" value="UNCHARACTERIZED NUCLEAR HORMONE RECEPTOR-RELATED"/>
    <property type="match status" value="1"/>
</dbReference>
<keyword evidence="2" id="KW-0418">Kinase</keyword>
<organism evidence="2 3">
    <name type="scientific">Mycolicibacterium rutilum</name>
    <name type="common">Mycobacterium rutilum</name>
    <dbReference type="NCBI Taxonomy" id="370526"/>
    <lineage>
        <taxon>Bacteria</taxon>
        <taxon>Bacillati</taxon>
        <taxon>Actinomycetota</taxon>
        <taxon>Actinomycetes</taxon>
        <taxon>Mycobacteriales</taxon>
        <taxon>Mycobacteriaceae</taxon>
        <taxon>Mycolicibacterium</taxon>
    </lineage>
</organism>
<dbReference type="STRING" id="370526.SAMN04489835_3846"/>
<sequence>MPITDVVERPTDLSVEWLVSVLGVPVERFSFERIGTGQMSECYRITLGYGESGQGPGSVVLKVAATDAVSRQTGLALGLYEREVRFYTDIASRIGGPVAPCYSSAFDAESGAFHLVLGDAGPAVVGDEIRGATAEQAMLALAELGRLHGPLLDDPAAASADWLNRDAPVNQALITQLYAGFAERYADQIAPEHRVVCERLVAGFDAYLAAEGGEERVKGLVHGDYRLDNMLFGQQGADRPLTVVDWQTVTWGPALSDVAYFLGCALPSEVRRAHYDALLESYHRALGAKLSLDEVRDGVRRQSFFGVTMAIVSSMLVERTERGDTMFMTMLQRHCDHVLDVDALAILPEPTVPEPLTPAAEDEVAHPAGEEPLWNESWYFDFVDAGQQIGGWIRLGLYPNIATSWVNGLVCGPDMPTYALNDFEGTGAIDLTLDPTEPLRTYRVTMRGRGEAFDDPAGLLRGEAGRPVKVTMNLEWRTVGTPYLYRITPRYEIPCTVSGSVTVDGREFSFADVPGQRDHSWGMRDWWAMDWVWSALHLDDGTRLHGVDIRIPGAPQFGIGYVQTPGESLLESQTVTARETFADNGLPLQTTITLNPGDVVATFEPKGNAPVLLTSTDGRVSQFPRAWGTVTTADGRTGVGWVEWNRNRP</sequence>
<accession>A0A1H6KLN1</accession>
<evidence type="ECO:0000259" key="1">
    <source>
        <dbReference type="SMART" id="SM00587"/>
    </source>
</evidence>
<protein>
    <submittedName>
        <fullName evidence="2">Ecdysteroid kinase</fullName>
    </submittedName>
</protein>
<proteinExistence type="predicted"/>
<evidence type="ECO:0000313" key="2">
    <source>
        <dbReference type="EMBL" id="SEH76612.1"/>
    </source>
</evidence>
<dbReference type="PANTHER" id="PTHR23020:SF41">
    <property type="entry name" value="AMINOGLYCOSIDE PHOSPHOTRANSFERASE DOMAIN-CONTAINING PROTEIN"/>
    <property type="match status" value="1"/>
</dbReference>
<dbReference type="InterPro" id="IPR004119">
    <property type="entry name" value="EcKL"/>
</dbReference>
<dbReference type="Pfam" id="PF02958">
    <property type="entry name" value="EcKL"/>
    <property type="match status" value="1"/>
</dbReference>
<gene>
    <name evidence="2" type="ORF">SAMN04489835_3846</name>
</gene>
<dbReference type="InterPro" id="IPR055492">
    <property type="entry name" value="DUF7064"/>
</dbReference>
<keyword evidence="3" id="KW-1185">Reference proteome</keyword>
<dbReference type="Proteomes" id="UP000182915">
    <property type="component" value="Chromosome I"/>
</dbReference>
<dbReference type="EMBL" id="LT629971">
    <property type="protein sequence ID" value="SEH76612.1"/>
    <property type="molecule type" value="Genomic_DNA"/>
</dbReference>
<dbReference type="InterPro" id="IPR052961">
    <property type="entry name" value="Oxido-Kinase-like_Enzymes"/>
</dbReference>
<dbReference type="SMART" id="SM00587">
    <property type="entry name" value="CHK"/>
    <property type="match status" value="1"/>
</dbReference>
<dbReference type="SUPFAM" id="SSF56112">
    <property type="entry name" value="Protein kinase-like (PK-like)"/>
    <property type="match status" value="1"/>
</dbReference>
<dbReference type="RefSeq" id="WP_083408509.1">
    <property type="nucleotide sequence ID" value="NZ_LT629971.1"/>
</dbReference>
<dbReference type="Pfam" id="PF23212">
    <property type="entry name" value="DUF7064"/>
    <property type="match status" value="1"/>
</dbReference>
<dbReference type="OrthoDB" id="115252at2"/>
<evidence type="ECO:0000313" key="3">
    <source>
        <dbReference type="Proteomes" id="UP000182915"/>
    </source>
</evidence>
<feature type="domain" description="CHK kinase-like" evidence="1">
    <location>
        <begin position="115"/>
        <end position="292"/>
    </location>
</feature>
<dbReference type="InterPro" id="IPR015897">
    <property type="entry name" value="CHK_kinase-like"/>
</dbReference>
<keyword evidence="2" id="KW-0808">Transferase</keyword>
<dbReference type="Gene3D" id="3.90.1200.10">
    <property type="match status" value="1"/>
</dbReference>
<dbReference type="AlphaFoldDB" id="A0A1H6KLN1"/>
<reference evidence="3" key="1">
    <citation type="submission" date="2016-10" db="EMBL/GenBank/DDBJ databases">
        <authorList>
            <person name="Varghese N."/>
            <person name="Submissions S."/>
        </authorList>
    </citation>
    <scope>NUCLEOTIDE SEQUENCE [LARGE SCALE GENOMIC DNA]</scope>
    <source>
        <strain evidence="3">DSM 45405</strain>
    </source>
</reference>
<dbReference type="InterPro" id="IPR011009">
    <property type="entry name" value="Kinase-like_dom_sf"/>
</dbReference>
<name>A0A1H6KLN1_MYCRU</name>
<dbReference type="GO" id="GO:0016301">
    <property type="term" value="F:kinase activity"/>
    <property type="evidence" value="ECO:0007669"/>
    <property type="project" value="UniProtKB-KW"/>
</dbReference>